<feature type="compositionally biased region" description="Basic and acidic residues" evidence="1">
    <location>
        <begin position="1"/>
        <end position="15"/>
    </location>
</feature>
<organism evidence="2 3">
    <name type="scientific">Leptogranulimonas caecicola</name>
    <dbReference type="NCBI Taxonomy" id="2894156"/>
    <lineage>
        <taxon>Bacteria</taxon>
        <taxon>Bacillati</taxon>
        <taxon>Actinomycetota</taxon>
        <taxon>Coriobacteriia</taxon>
        <taxon>Coriobacteriales</taxon>
        <taxon>Kribbibacteriaceae</taxon>
        <taxon>Leptogranulimonas</taxon>
    </lineage>
</organism>
<name>A0AAU9CM78_9ACTN</name>
<proteinExistence type="predicted"/>
<evidence type="ECO:0000313" key="3">
    <source>
        <dbReference type="Proteomes" id="UP001431186"/>
    </source>
</evidence>
<dbReference type="AlphaFoldDB" id="A0AAU9CM78"/>
<keyword evidence="3" id="KW-1185">Reference proteome</keyword>
<gene>
    <name evidence="2" type="ORF">ATTO_05630</name>
</gene>
<reference evidence="2" key="1">
    <citation type="submission" date="2021-11" db="EMBL/GenBank/DDBJ databases">
        <title>Complete genome sequence of Atopobiaceae bacterium TOC12.</title>
        <authorList>
            <person name="Morinaga K."/>
            <person name="Kusada H."/>
            <person name="Tamaki H."/>
        </authorList>
    </citation>
    <scope>NUCLEOTIDE SEQUENCE</scope>
    <source>
        <strain evidence="2">TOC12</strain>
    </source>
</reference>
<dbReference type="Proteomes" id="UP001431186">
    <property type="component" value="Chromosome"/>
</dbReference>
<dbReference type="EMBL" id="AP025285">
    <property type="protein sequence ID" value="BDC90691.1"/>
    <property type="molecule type" value="Genomic_DNA"/>
</dbReference>
<evidence type="ECO:0000256" key="1">
    <source>
        <dbReference type="SAM" id="MobiDB-lite"/>
    </source>
</evidence>
<protein>
    <submittedName>
        <fullName evidence="2">Uncharacterized protein</fullName>
    </submittedName>
</protein>
<accession>A0AAU9CM78</accession>
<sequence>MKFEKDTPYRGKEFDPCDQTVGPVSDQDSDSSSADANLDQEDGQIEGLLSSSLGYESGALTSDEATAEYVARDAEIARQEILAEEAQEKN</sequence>
<evidence type="ECO:0000313" key="2">
    <source>
        <dbReference type="EMBL" id="BDC90691.1"/>
    </source>
</evidence>
<feature type="region of interest" description="Disordered" evidence="1">
    <location>
        <begin position="1"/>
        <end position="45"/>
    </location>
</feature>
<dbReference type="KEGG" id="lcal:ATTO_05630"/>
<dbReference type="RefSeq" id="WP_265592127.1">
    <property type="nucleotide sequence ID" value="NZ_AP025285.1"/>
</dbReference>